<sequence>MHPCLYTEDIVRLICAEVSYDDYHDLVALALTAHNFCPHALDLLWWVQTSLKPLIQCFPSDLWELRNSEYTRYAESVKVTQYGSTIYLRRPIKSTDWERVNLYASRIRLLAVCEVPELDVDFLNELQLFLGEHPLLSQLRRLSWKITDDTIFPYIRLFLPPTLTAFELWPEGSPCTAELFRELGTMLPNLLDIAISSLDWPQEPEVVVRTIARETIRKWDNLRNVLLPDIDENSAVHLAQLPNLQRLRLGDVQDAMLSASPFEGMPSDGFPSLISLVVTSQKVTLATNLLRAMSNAPVENININHTLTPTTDEWAEFYQALAEHCRPDSLESVKITQEWPDISHTTPAPIEPLILRRLLSFPNVAAVILCSADGFDIDDDTLILMAASWPQLEILVLTTSDLIAPFPPRATLDSLAHFVAHCPQIYHLEYRIDARIPPRLVQKPHNRVWNETVYALHLLDSPVANPERVASFLMDLFVNLEMLCISSPFNVEEDSTWFAWRRVQKSMGDFPSLHRTYNQHAGAPILFARDHLLESYLHRWV</sequence>
<comment type="caution">
    <text evidence="1">The sequence shown here is derived from an EMBL/GenBank/DDBJ whole genome shotgun (WGS) entry which is preliminary data.</text>
</comment>
<gene>
    <name evidence="1" type="ORF">B0H17DRAFT_1131440</name>
</gene>
<proteinExistence type="predicted"/>
<evidence type="ECO:0008006" key="3">
    <source>
        <dbReference type="Google" id="ProtNLM"/>
    </source>
</evidence>
<dbReference type="EMBL" id="JARKIE010000038">
    <property type="protein sequence ID" value="KAJ7695387.1"/>
    <property type="molecule type" value="Genomic_DNA"/>
</dbReference>
<organism evidence="1 2">
    <name type="scientific">Mycena rosella</name>
    <name type="common">Pink bonnet</name>
    <name type="synonym">Agaricus rosellus</name>
    <dbReference type="NCBI Taxonomy" id="1033263"/>
    <lineage>
        <taxon>Eukaryota</taxon>
        <taxon>Fungi</taxon>
        <taxon>Dikarya</taxon>
        <taxon>Basidiomycota</taxon>
        <taxon>Agaricomycotina</taxon>
        <taxon>Agaricomycetes</taxon>
        <taxon>Agaricomycetidae</taxon>
        <taxon>Agaricales</taxon>
        <taxon>Marasmiineae</taxon>
        <taxon>Mycenaceae</taxon>
        <taxon>Mycena</taxon>
    </lineage>
</organism>
<dbReference type="InterPro" id="IPR032675">
    <property type="entry name" value="LRR_dom_sf"/>
</dbReference>
<reference evidence="1" key="1">
    <citation type="submission" date="2023-03" db="EMBL/GenBank/DDBJ databases">
        <title>Massive genome expansion in bonnet fungi (Mycena s.s.) driven by repeated elements and novel gene families across ecological guilds.</title>
        <authorList>
            <consortium name="Lawrence Berkeley National Laboratory"/>
            <person name="Harder C.B."/>
            <person name="Miyauchi S."/>
            <person name="Viragh M."/>
            <person name="Kuo A."/>
            <person name="Thoen E."/>
            <person name="Andreopoulos B."/>
            <person name="Lu D."/>
            <person name="Skrede I."/>
            <person name="Drula E."/>
            <person name="Henrissat B."/>
            <person name="Morin E."/>
            <person name="Kohler A."/>
            <person name="Barry K."/>
            <person name="LaButti K."/>
            <person name="Morin E."/>
            <person name="Salamov A."/>
            <person name="Lipzen A."/>
            <person name="Mereny Z."/>
            <person name="Hegedus B."/>
            <person name="Baldrian P."/>
            <person name="Stursova M."/>
            <person name="Weitz H."/>
            <person name="Taylor A."/>
            <person name="Grigoriev I.V."/>
            <person name="Nagy L.G."/>
            <person name="Martin F."/>
            <person name="Kauserud H."/>
        </authorList>
    </citation>
    <scope>NUCLEOTIDE SEQUENCE</scope>
    <source>
        <strain evidence="1">CBHHK067</strain>
    </source>
</reference>
<keyword evidence="2" id="KW-1185">Reference proteome</keyword>
<dbReference type="Gene3D" id="3.80.10.10">
    <property type="entry name" value="Ribonuclease Inhibitor"/>
    <property type="match status" value="1"/>
</dbReference>
<protein>
    <recommendedName>
        <fullName evidence="3">F-box domain-containing protein</fullName>
    </recommendedName>
</protein>
<evidence type="ECO:0000313" key="1">
    <source>
        <dbReference type="EMBL" id="KAJ7695387.1"/>
    </source>
</evidence>
<name>A0AAD7GMZ6_MYCRO</name>
<accession>A0AAD7GMZ6</accession>
<dbReference type="Proteomes" id="UP001221757">
    <property type="component" value="Unassembled WGS sequence"/>
</dbReference>
<evidence type="ECO:0000313" key="2">
    <source>
        <dbReference type="Proteomes" id="UP001221757"/>
    </source>
</evidence>
<dbReference type="AlphaFoldDB" id="A0AAD7GMZ6"/>